<evidence type="ECO:0000313" key="2">
    <source>
        <dbReference type="EMBL" id="SCU67796.1"/>
    </source>
</evidence>
<dbReference type="VEuPathDB" id="TriTrypDB:TEOVI_000859600"/>
<dbReference type="InterPro" id="IPR013730">
    <property type="entry name" value="Fyv7/TAP26"/>
</dbReference>
<comment type="caution">
    <text evidence="2">The sequence shown here is derived from an EMBL/GenBank/DDBJ whole genome shotgun (WGS) entry which is preliminary data.</text>
</comment>
<dbReference type="AlphaFoldDB" id="A0A1G4I784"/>
<name>A0A1G4I784_TRYEQ</name>
<dbReference type="GeneID" id="92382530"/>
<reference evidence="2" key="1">
    <citation type="submission" date="2016-09" db="EMBL/GenBank/DDBJ databases">
        <authorList>
            <person name="Hebert L."/>
            <person name="Moumen B."/>
        </authorList>
    </citation>
    <scope>NUCLEOTIDE SEQUENCE [LARGE SCALE GENOMIC DNA]</scope>
    <source>
        <strain evidence="2">OVI</strain>
    </source>
</reference>
<gene>
    <name evidence="2" type="ORF">TEOVI_000859600</name>
</gene>
<protein>
    <submittedName>
        <fullName evidence="2">rRNA processing, putative</fullName>
    </submittedName>
</protein>
<sequence length="202" mass="24109">MVKKMGRDEARAGVERRPPPMLKAERQAAFRRKVRNELLLSGRERKDAERQRMEEFRRLCKAEGIQSKRLQEYDAMREEAANKLGEKLNHIEYDQSLTNAEKRKRRYNLKRNYAGQTVMDLVQKQEKHHNALTKVEKIRKKRQEEIEAARVAKRERDEMKVKRIKERMAQNALYAQRTRKGQPVMSGRVEALLNKIQRNQQQ</sequence>
<dbReference type="Pfam" id="PF08524">
    <property type="entry name" value="rRNA_processing"/>
    <property type="match status" value="1"/>
</dbReference>
<dbReference type="RefSeq" id="XP_067079072.1">
    <property type="nucleotide sequence ID" value="XM_067222971.1"/>
</dbReference>
<evidence type="ECO:0000256" key="1">
    <source>
        <dbReference type="SAM" id="MobiDB-lite"/>
    </source>
</evidence>
<keyword evidence="3" id="KW-1185">Reference proteome</keyword>
<dbReference type="EMBL" id="CZPT02000805">
    <property type="protein sequence ID" value="SCU67796.1"/>
    <property type="molecule type" value="Genomic_DNA"/>
</dbReference>
<accession>A0A1G4I784</accession>
<proteinExistence type="predicted"/>
<dbReference type="Proteomes" id="UP000195570">
    <property type="component" value="Unassembled WGS sequence"/>
</dbReference>
<organism evidence="2 3">
    <name type="scientific">Trypanosoma equiperdum</name>
    <dbReference type="NCBI Taxonomy" id="5694"/>
    <lineage>
        <taxon>Eukaryota</taxon>
        <taxon>Discoba</taxon>
        <taxon>Euglenozoa</taxon>
        <taxon>Kinetoplastea</taxon>
        <taxon>Metakinetoplastina</taxon>
        <taxon>Trypanosomatida</taxon>
        <taxon>Trypanosomatidae</taxon>
        <taxon>Trypanosoma</taxon>
    </lineage>
</organism>
<feature type="region of interest" description="Disordered" evidence="1">
    <location>
        <begin position="1"/>
        <end position="21"/>
    </location>
</feature>
<evidence type="ECO:0000313" key="3">
    <source>
        <dbReference type="Proteomes" id="UP000195570"/>
    </source>
</evidence>